<dbReference type="InterPro" id="IPR014309">
    <property type="entry name" value="Xanthine_DH_Mopterin-bd_su"/>
</dbReference>
<dbReference type="Pfam" id="PF01315">
    <property type="entry name" value="Ald_Xan_dh_C"/>
    <property type="match status" value="1"/>
</dbReference>
<dbReference type="InterPro" id="IPR008274">
    <property type="entry name" value="AldOxase/xan_DH_MoCoBD1"/>
</dbReference>
<organism evidence="5 8">
    <name type="scientific">Teichococcus wenyumeiae</name>
    <dbReference type="NCBI Taxonomy" id="2478470"/>
    <lineage>
        <taxon>Bacteria</taxon>
        <taxon>Pseudomonadati</taxon>
        <taxon>Pseudomonadota</taxon>
        <taxon>Alphaproteobacteria</taxon>
        <taxon>Acetobacterales</taxon>
        <taxon>Roseomonadaceae</taxon>
        <taxon>Roseomonas</taxon>
    </lineage>
</organism>
<dbReference type="OrthoDB" id="9763985at2"/>
<dbReference type="EMBL" id="RFLX01000008">
    <property type="protein sequence ID" value="RMI24666.1"/>
    <property type="molecule type" value="Genomic_DNA"/>
</dbReference>
<dbReference type="InterPro" id="IPR046867">
    <property type="entry name" value="AldOxase/xan_DH_MoCoBD2"/>
</dbReference>
<dbReference type="InParanoid" id="A0A3A9JDY8"/>
<keyword evidence="2 5" id="KW-0560">Oxidoreductase</keyword>
<dbReference type="SUPFAM" id="SSF54665">
    <property type="entry name" value="CO dehydrogenase molybdoprotein N-domain-like"/>
    <property type="match status" value="1"/>
</dbReference>
<dbReference type="Proteomes" id="UP000278036">
    <property type="component" value="Unassembled WGS sequence"/>
</dbReference>
<dbReference type="FunFam" id="3.30.365.10:FF:000001">
    <property type="entry name" value="Xanthine dehydrogenase oxidase"/>
    <property type="match status" value="1"/>
</dbReference>
<dbReference type="SMART" id="SM01008">
    <property type="entry name" value="Ald_Xan_dh_C"/>
    <property type="match status" value="1"/>
</dbReference>
<protein>
    <submittedName>
        <fullName evidence="5">Xanthine dehydrogenase molybdopterin binding subunit</fullName>
        <ecNumber evidence="5">1.17.1.4</ecNumber>
    </submittedName>
</protein>
<evidence type="ECO:0000256" key="2">
    <source>
        <dbReference type="ARBA" id="ARBA00023002"/>
    </source>
</evidence>
<dbReference type="EC" id="1.17.1.4" evidence="5"/>
<dbReference type="Proteomes" id="UP000274097">
    <property type="component" value="Unassembled WGS sequence"/>
</dbReference>
<evidence type="ECO:0000313" key="6">
    <source>
        <dbReference type="EMBL" id="RMI24666.1"/>
    </source>
</evidence>
<dbReference type="Pfam" id="PF02738">
    <property type="entry name" value="MoCoBD_1"/>
    <property type="match status" value="1"/>
</dbReference>
<comment type="caution">
    <text evidence="5">The sequence shown here is derived from an EMBL/GenBank/DDBJ whole genome shotgun (WGS) entry which is preliminary data.</text>
</comment>
<dbReference type="Pfam" id="PF20256">
    <property type="entry name" value="MoCoBD_2"/>
    <property type="match status" value="1"/>
</dbReference>
<comment type="cofactor">
    <cofactor evidence="3">
        <name>Mo-molybdopterin cytosine dinucleotide</name>
        <dbReference type="ChEBI" id="CHEBI:71308"/>
    </cofactor>
</comment>
<gene>
    <name evidence="5" type="primary">xdhB</name>
    <name evidence="5" type="ORF">D6Z83_17450</name>
    <name evidence="6" type="ORF">EBE87_12985</name>
</gene>
<evidence type="ECO:0000313" key="5">
    <source>
        <dbReference type="EMBL" id="RKK02893.1"/>
    </source>
</evidence>
<dbReference type="GO" id="GO:0005506">
    <property type="term" value="F:iron ion binding"/>
    <property type="evidence" value="ECO:0007669"/>
    <property type="project" value="InterPro"/>
</dbReference>
<dbReference type="SUPFAM" id="SSF56003">
    <property type="entry name" value="Molybdenum cofactor-binding domain"/>
    <property type="match status" value="1"/>
</dbReference>
<keyword evidence="1" id="KW-0500">Molybdenum</keyword>
<feature type="domain" description="Aldehyde oxidase/xanthine dehydrogenase a/b hammerhead" evidence="4">
    <location>
        <begin position="15"/>
        <end position="123"/>
    </location>
</feature>
<dbReference type="Gene3D" id="3.30.365.10">
    <property type="entry name" value="Aldehyde oxidase/xanthine dehydrogenase, molybdopterin binding domain"/>
    <property type="match status" value="4"/>
</dbReference>
<dbReference type="PANTHER" id="PTHR11908">
    <property type="entry name" value="XANTHINE DEHYDROGENASE"/>
    <property type="match status" value="1"/>
</dbReference>
<dbReference type="AlphaFoldDB" id="A0A3A9JDY8"/>
<evidence type="ECO:0000259" key="4">
    <source>
        <dbReference type="SMART" id="SM01008"/>
    </source>
</evidence>
<accession>A0A3A9JDY8</accession>
<dbReference type="GO" id="GO:0004854">
    <property type="term" value="F:xanthine dehydrogenase activity"/>
    <property type="evidence" value="ECO:0007669"/>
    <property type="project" value="UniProtKB-EC"/>
</dbReference>
<dbReference type="InterPro" id="IPR037165">
    <property type="entry name" value="AldOxase/xan_DH_Mopterin-bd_sf"/>
</dbReference>
<dbReference type="InterPro" id="IPR000674">
    <property type="entry name" value="Ald_Oxase/Xan_DH_a/b"/>
</dbReference>
<dbReference type="NCBIfam" id="TIGR02965">
    <property type="entry name" value="xanthine_xdhB"/>
    <property type="match status" value="1"/>
</dbReference>
<name>A0A3A9JDY8_9PROT</name>
<evidence type="ECO:0000313" key="7">
    <source>
        <dbReference type="Proteomes" id="UP000274097"/>
    </source>
</evidence>
<dbReference type="PANTHER" id="PTHR11908:SF132">
    <property type="entry name" value="ALDEHYDE OXIDASE 1-RELATED"/>
    <property type="match status" value="1"/>
</dbReference>
<reference evidence="5 8" key="1">
    <citation type="submission" date="2018-09" db="EMBL/GenBank/DDBJ databases">
        <title>Roseomonas sp. nov., isolated from feces of Tibetan antelopes in the Qinghai-Tibet plateau, China.</title>
        <authorList>
            <person name="Tian Z."/>
        </authorList>
    </citation>
    <scope>NUCLEOTIDE SEQUENCE [LARGE SCALE GENOMIC DNA]</scope>
    <source>
        <strain evidence="6 7">Z23</strain>
        <strain evidence="5 8">Z24</strain>
    </source>
</reference>
<proteinExistence type="predicted"/>
<dbReference type="Gene3D" id="3.90.1170.50">
    <property type="entry name" value="Aldehyde oxidase/xanthine dehydrogenase, a/b hammerhead"/>
    <property type="match status" value="1"/>
</dbReference>
<keyword evidence="7" id="KW-1185">Reference proteome</keyword>
<evidence type="ECO:0000256" key="3">
    <source>
        <dbReference type="ARBA" id="ARBA00053029"/>
    </source>
</evidence>
<dbReference type="InterPro" id="IPR016208">
    <property type="entry name" value="Ald_Oxase/xanthine_DH-like"/>
</dbReference>
<evidence type="ECO:0000313" key="8">
    <source>
        <dbReference type="Proteomes" id="UP000278036"/>
    </source>
</evidence>
<dbReference type="InterPro" id="IPR036856">
    <property type="entry name" value="Ald_Oxase/Xan_DH_a/b_sf"/>
</dbReference>
<sequence>MGAALRQDSALKHTTGEARFADDMLEPPGLLHAVLALSPVAHGALAPLDLAPARAMPGVVVALGPGDIPGRNDISPSGKARERLFAEEYVEHWGQPLALVVAHTRDEAIAAATALRPEIRPLPPVLELEEALAANSLLMPPMVMQRGDAAAALAAAPIALDGEFRCGGQEHFYLEGQIALAIPGEDGDLTVHSSTQHPTEVQHIAARVLGCDYNRVSVQCRRMGGGFGGKESNASWVGAAAALAARASGRPVKLRLARKADMAATGKRHPFLFRWRAGCDAAGRLLALDATLAADGGSTLDLSGGVVMRAVTHALNACDVPAVRVTGLACKTNTVSNTAFRGFGGPQGVLLMEDVLQAAARATGQSLEAVREHNFAGGPNGDETPYGQHLEGDLIRRVWAEAKLLSAWDARRAEIDAFNASHPTLRRGLGSFVLAFGISFGIVAMNQAGALVSVYTDGSIRLNHGGTEMGQGLFIKVAQVVAEVFGVEVERIRITATSTDEVPNTSPTAASTGSDLNGWAAHVAATAIRARMARAAAALWGLAEEDVAFTDGQVTAGNHSMSFGELAHHCWSQRISLSATGFYKTPDLHWDPVAMKGHPFFYFSYGASVAEVLLDRLTGEHRVLRADMVQDCGRSLNPAIDLGQIEGAFVQGLGWLTCEELWWDAAGRLRTLGPSTYKIPGSRDVPPVFNVKLLEDAPARAETIFRSKAVGEPPLMLATAVWNALRDATGAARLDLPATPERVLRALGGC</sequence>
<dbReference type="EMBL" id="RAQU01000119">
    <property type="protein sequence ID" value="RKK02893.1"/>
    <property type="molecule type" value="Genomic_DNA"/>
</dbReference>
<evidence type="ECO:0000256" key="1">
    <source>
        <dbReference type="ARBA" id="ARBA00022505"/>
    </source>
</evidence>
<dbReference type="GO" id="GO:0030151">
    <property type="term" value="F:molybdenum ion binding"/>
    <property type="evidence" value="ECO:0007669"/>
    <property type="project" value="InterPro"/>
</dbReference>